<dbReference type="EC" id="2.7.13.3" evidence="2"/>
<dbReference type="CDD" id="cd00130">
    <property type="entry name" value="PAS"/>
    <property type="match status" value="1"/>
</dbReference>
<dbReference type="GO" id="GO:0004673">
    <property type="term" value="F:protein histidine kinase activity"/>
    <property type="evidence" value="ECO:0007669"/>
    <property type="project" value="UniProtKB-EC"/>
</dbReference>
<dbReference type="SMART" id="SM00448">
    <property type="entry name" value="REC"/>
    <property type="match status" value="1"/>
</dbReference>
<dbReference type="InterPro" id="IPR013655">
    <property type="entry name" value="PAS_fold_3"/>
</dbReference>
<dbReference type="PROSITE" id="PS50113">
    <property type="entry name" value="PAC"/>
    <property type="match status" value="1"/>
</dbReference>
<feature type="domain" description="PAC" evidence="9">
    <location>
        <begin position="209"/>
        <end position="261"/>
    </location>
</feature>
<gene>
    <name evidence="10" type="ORF">HUE57_01305</name>
</gene>
<evidence type="ECO:0000313" key="11">
    <source>
        <dbReference type="Proteomes" id="UP000509658"/>
    </source>
</evidence>
<dbReference type="InterPro" id="IPR001789">
    <property type="entry name" value="Sig_transdc_resp-reg_receiver"/>
</dbReference>
<dbReference type="SUPFAM" id="SSF55785">
    <property type="entry name" value="PYP-like sensor domain (PAS domain)"/>
    <property type="match status" value="1"/>
</dbReference>
<evidence type="ECO:0000259" key="9">
    <source>
        <dbReference type="PROSITE" id="PS50113"/>
    </source>
</evidence>
<evidence type="ECO:0000259" key="7">
    <source>
        <dbReference type="PROSITE" id="PS50110"/>
    </source>
</evidence>
<dbReference type="Gene3D" id="2.10.70.100">
    <property type="match status" value="1"/>
</dbReference>
<dbReference type="FunFam" id="3.30.450.20:FF:000088">
    <property type="entry name" value="Sensory transduction histidine kinase"/>
    <property type="match status" value="1"/>
</dbReference>
<feature type="domain" description="PAS" evidence="8">
    <location>
        <begin position="153"/>
        <end position="206"/>
    </location>
</feature>
<accession>A0A6N0HS53</accession>
<proteinExistence type="predicted"/>
<dbReference type="InterPro" id="IPR001610">
    <property type="entry name" value="PAC"/>
</dbReference>
<keyword evidence="11" id="KW-1185">Reference proteome</keyword>
<dbReference type="InterPro" id="IPR035965">
    <property type="entry name" value="PAS-like_dom_sf"/>
</dbReference>
<evidence type="ECO:0000256" key="4">
    <source>
        <dbReference type="ARBA" id="ARBA00022679"/>
    </source>
</evidence>
<dbReference type="KEGG" id="rev:HUE57_01305"/>
<dbReference type="AlphaFoldDB" id="A0A6N0HS53"/>
<evidence type="ECO:0000256" key="3">
    <source>
        <dbReference type="ARBA" id="ARBA00022553"/>
    </source>
</evidence>
<evidence type="ECO:0000256" key="5">
    <source>
        <dbReference type="ARBA" id="ARBA00022777"/>
    </source>
</evidence>
<keyword evidence="5" id="KW-0418">Kinase</keyword>
<name>A0A6N0HS53_9GAMM</name>
<dbReference type="InterPro" id="IPR000014">
    <property type="entry name" value="PAS"/>
</dbReference>
<dbReference type="SUPFAM" id="SSF52172">
    <property type="entry name" value="CheY-like"/>
    <property type="match status" value="1"/>
</dbReference>
<protein>
    <recommendedName>
        <fullName evidence="2">histidine kinase</fullName>
        <ecNumber evidence="2">2.7.13.3</ecNumber>
    </recommendedName>
</protein>
<dbReference type="Pfam" id="PF00072">
    <property type="entry name" value="Response_reg"/>
    <property type="match status" value="1"/>
</dbReference>
<dbReference type="Gene3D" id="3.40.50.2300">
    <property type="match status" value="1"/>
</dbReference>
<dbReference type="PROSITE" id="PS50112">
    <property type="entry name" value="PAS"/>
    <property type="match status" value="1"/>
</dbReference>
<dbReference type="PANTHER" id="PTHR43304">
    <property type="entry name" value="PHYTOCHROME-LIKE PROTEIN CPH1"/>
    <property type="match status" value="1"/>
</dbReference>
<evidence type="ECO:0000256" key="6">
    <source>
        <dbReference type="PROSITE-ProRule" id="PRU00169"/>
    </source>
</evidence>
<comment type="catalytic activity">
    <reaction evidence="1">
        <text>ATP + protein L-histidine = ADP + protein N-phospho-L-histidine.</text>
        <dbReference type="EC" id="2.7.13.3"/>
    </reaction>
</comment>
<keyword evidence="4" id="KW-0808">Transferase</keyword>
<evidence type="ECO:0000256" key="1">
    <source>
        <dbReference type="ARBA" id="ARBA00000085"/>
    </source>
</evidence>
<dbReference type="Pfam" id="PF08447">
    <property type="entry name" value="PAS_3"/>
    <property type="match status" value="1"/>
</dbReference>
<dbReference type="SMART" id="SM00091">
    <property type="entry name" value="PAS"/>
    <property type="match status" value="1"/>
</dbReference>
<organism evidence="10 11">
    <name type="scientific">Candidatus Reidiella endopervernicosa</name>
    <dbReference type="NCBI Taxonomy" id="2738883"/>
    <lineage>
        <taxon>Bacteria</taxon>
        <taxon>Pseudomonadati</taxon>
        <taxon>Pseudomonadota</taxon>
        <taxon>Gammaproteobacteria</taxon>
        <taxon>Candidatus Reidiella</taxon>
    </lineage>
</organism>
<feature type="domain" description="Response regulatory" evidence="7">
    <location>
        <begin position="7"/>
        <end position="122"/>
    </location>
</feature>
<dbReference type="Gene3D" id="3.30.450.20">
    <property type="entry name" value="PAS domain"/>
    <property type="match status" value="1"/>
</dbReference>
<dbReference type="PANTHER" id="PTHR43304:SF1">
    <property type="entry name" value="PAC DOMAIN-CONTAINING PROTEIN"/>
    <property type="match status" value="1"/>
</dbReference>
<dbReference type="InterPro" id="IPR000700">
    <property type="entry name" value="PAS-assoc_C"/>
</dbReference>
<keyword evidence="3 6" id="KW-0597">Phosphoprotein</keyword>
<evidence type="ECO:0000259" key="8">
    <source>
        <dbReference type="PROSITE" id="PS50112"/>
    </source>
</evidence>
<dbReference type="PROSITE" id="PS50110">
    <property type="entry name" value="RESPONSE_REGULATORY"/>
    <property type="match status" value="1"/>
</dbReference>
<dbReference type="CDD" id="cd17534">
    <property type="entry name" value="REC_DC-like"/>
    <property type="match status" value="1"/>
</dbReference>
<evidence type="ECO:0000256" key="2">
    <source>
        <dbReference type="ARBA" id="ARBA00012438"/>
    </source>
</evidence>
<sequence length="272" mass="31159">MPHKAPAILLVEDDPDLTEYLELYLSNSGYRIAGCFSSGEEAVKNVSELHPDLILMDIVLGGEIDGIEAARQIHQDLDIPLLYLTAHTDENFLQRAKITSPFAYILKPFNERELHLTIHFALQKHRMERDIRESQQHLASAQRIGKMGSWEWNIEADTLKWSDEIYRIFGLAPQQFDANYGAFLDMVHEDDRERVKQAVDAALYRSRDYDIDHQIRLHNGSIKVVHEQAEVLFDNNGTPLQMIGTVQDVTERQKQMIDLSSSPPSLRMHPSA</sequence>
<reference evidence="10 11" key="1">
    <citation type="submission" date="2020-05" db="EMBL/GenBank/DDBJ databases">
        <title>Horizontal transmission and recombination maintain forever young bacterial symbiont genomes.</title>
        <authorList>
            <person name="Russell S.L."/>
            <person name="Pepper-Tunick E."/>
            <person name="Svedberg J."/>
            <person name="Byrne A."/>
            <person name="Ruelas Castillo J."/>
            <person name="Vollmers C."/>
            <person name="Beinart R.A."/>
            <person name="Corbett-Detig R."/>
        </authorList>
    </citation>
    <scope>NUCLEOTIDE SEQUENCE [LARGE SCALE GENOMIC DNA]</scope>
    <source>
        <strain evidence="10">Santa_Monica_outfall</strain>
    </source>
</reference>
<dbReference type="GO" id="GO:0000160">
    <property type="term" value="P:phosphorelay signal transduction system"/>
    <property type="evidence" value="ECO:0007669"/>
    <property type="project" value="InterPro"/>
</dbReference>
<dbReference type="InterPro" id="IPR011006">
    <property type="entry name" value="CheY-like_superfamily"/>
</dbReference>
<dbReference type="EMBL" id="CP054491">
    <property type="protein sequence ID" value="QKQ25070.1"/>
    <property type="molecule type" value="Genomic_DNA"/>
</dbReference>
<evidence type="ECO:0000313" key="10">
    <source>
        <dbReference type="EMBL" id="QKQ25070.1"/>
    </source>
</evidence>
<dbReference type="RefSeq" id="WP_174672562.1">
    <property type="nucleotide sequence ID" value="NZ_CP054491.1"/>
</dbReference>
<dbReference type="NCBIfam" id="TIGR00229">
    <property type="entry name" value="sensory_box"/>
    <property type="match status" value="1"/>
</dbReference>
<dbReference type="Proteomes" id="UP000509658">
    <property type="component" value="Chromosome"/>
</dbReference>
<feature type="modified residue" description="4-aspartylphosphate" evidence="6">
    <location>
        <position position="57"/>
    </location>
</feature>
<dbReference type="InterPro" id="IPR052162">
    <property type="entry name" value="Sensor_kinase/Photoreceptor"/>
</dbReference>
<dbReference type="SMART" id="SM00086">
    <property type="entry name" value="PAC"/>
    <property type="match status" value="1"/>
</dbReference>